<dbReference type="AlphaFoldDB" id="A0A5J4P503"/>
<proteinExistence type="predicted"/>
<name>A0A5J4P503_9ZZZZ</name>
<sequence length="25" mass="2797">MYIHRYVEASVLKSITNFPVTAVTG</sequence>
<accession>A0A5J4P503</accession>
<protein>
    <submittedName>
        <fullName evidence="1">Uncharacterized protein</fullName>
    </submittedName>
</protein>
<evidence type="ECO:0000313" key="1">
    <source>
        <dbReference type="EMBL" id="KAA6304100.1"/>
    </source>
</evidence>
<organism evidence="1">
    <name type="scientific">termite gut metagenome</name>
    <dbReference type="NCBI Taxonomy" id="433724"/>
    <lineage>
        <taxon>unclassified sequences</taxon>
        <taxon>metagenomes</taxon>
        <taxon>organismal metagenomes</taxon>
    </lineage>
</organism>
<reference evidence="1" key="1">
    <citation type="submission" date="2019-03" db="EMBL/GenBank/DDBJ databases">
        <title>Single cell metagenomics reveals metabolic interactions within the superorganism composed of flagellate Streblomastix strix and complex community of Bacteroidetes bacteria on its surface.</title>
        <authorList>
            <person name="Treitli S.C."/>
            <person name="Kolisko M."/>
            <person name="Husnik F."/>
            <person name="Keeling P."/>
            <person name="Hampl V."/>
        </authorList>
    </citation>
    <scope>NUCLEOTIDE SEQUENCE</scope>
    <source>
        <strain evidence="1">STM</strain>
    </source>
</reference>
<gene>
    <name evidence="1" type="ORF">EZS27_044256</name>
</gene>
<comment type="caution">
    <text evidence="1">The sequence shown here is derived from an EMBL/GenBank/DDBJ whole genome shotgun (WGS) entry which is preliminary data.</text>
</comment>
<dbReference type="EMBL" id="SNRY01011783">
    <property type="protein sequence ID" value="KAA6304100.1"/>
    <property type="molecule type" value="Genomic_DNA"/>
</dbReference>
<feature type="non-terminal residue" evidence="1">
    <location>
        <position position="25"/>
    </location>
</feature>